<dbReference type="GO" id="GO:0005737">
    <property type="term" value="C:cytoplasm"/>
    <property type="evidence" value="ECO:0007669"/>
    <property type="project" value="TreeGrafter"/>
</dbReference>
<protein>
    <submittedName>
        <fullName evidence="3">SAM-dependent methyltransferase</fullName>
    </submittedName>
</protein>
<evidence type="ECO:0000313" key="3">
    <source>
        <dbReference type="EMBL" id="QTQ12791.1"/>
    </source>
</evidence>
<evidence type="ECO:0000259" key="2">
    <source>
        <dbReference type="Pfam" id="PF13679"/>
    </source>
</evidence>
<name>A0A975F1D0_9SPIR</name>
<sequence>MILSVSFSKPNPKQKTACQENPSGIPQNCLRIKVRPVHKNAKINYFAEFFTKTQVFHKTFSEKELLAFIDDNAGKTFLQCVYRTETEEITVLGNKSGHVSRLSKKTSDKPLLQDFKKKKNYLICEGEPVPFLVMLGIMTPSGKIISSKHDKFRQINRFLEFIDDIIDDVLSLIRKEETDKAALSSLSGNTRPLRIADFGCGKSYLTFAVYHYLTQIKKIDAKIVGLDLKEDVIEYCSALSKQCGYKDLSFEVGNIADHKSSFSPDIMITLHACDTATDYALLYAVENRVKAILSVPCCQHEINSQLESRFKSQKSDISDEKDIFASVLKHGILKDRFSAIVTDALRADFLESSGYKVQVLEFIDSQHTPKNLLIRAVKKSRCDKKNSQASRAAEKRSSALIKALGIKPAIFPNSLKDV</sequence>
<dbReference type="GO" id="GO:0008168">
    <property type="term" value="F:methyltransferase activity"/>
    <property type="evidence" value="ECO:0007669"/>
    <property type="project" value="UniProtKB-KW"/>
</dbReference>
<dbReference type="AlphaFoldDB" id="A0A975F1D0"/>
<evidence type="ECO:0000256" key="1">
    <source>
        <dbReference type="SAM" id="MobiDB-lite"/>
    </source>
</evidence>
<reference evidence="3" key="2">
    <citation type="journal article" date="2021" name="Microbiol. Resour. Announc.">
        <title>Complete Genome Sequences of Three Human Oral Treponema parvum Isolates.</title>
        <authorList>
            <person name="Zeng H."/>
            <person name="Watt R.M."/>
        </authorList>
    </citation>
    <scope>NUCLEOTIDE SEQUENCE</scope>
    <source>
        <strain evidence="3">ATCC 700773</strain>
    </source>
</reference>
<organism evidence="3 4">
    <name type="scientific">Treponema parvum</name>
    <dbReference type="NCBI Taxonomy" id="138851"/>
    <lineage>
        <taxon>Bacteria</taxon>
        <taxon>Pseudomonadati</taxon>
        <taxon>Spirochaetota</taxon>
        <taxon>Spirochaetia</taxon>
        <taxon>Spirochaetales</taxon>
        <taxon>Treponemataceae</taxon>
        <taxon>Treponema</taxon>
    </lineage>
</organism>
<proteinExistence type="predicted"/>
<dbReference type="Proteomes" id="UP000671995">
    <property type="component" value="Chromosome"/>
</dbReference>
<keyword evidence="3" id="KW-0808">Transferase</keyword>
<dbReference type="GO" id="GO:0032259">
    <property type="term" value="P:methylation"/>
    <property type="evidence" value="ECO:0007669"/>
    <property type="project" value="UniProtKB-KW"/>
</dbReference>
<accession>A0A975F1D0</accession>
<dbReference type="RefSeq" id="WP_210117503.1">
    <property type="nucleotide sequence ID" value="NZ_CP054257.1"/>
</dbReference>
<gene>
    <name evidence="3" type="ORF">HRI96_11645</name>
</gene>
<dbReference type="Pfam" id="PF13679">
    <property type="entry name" value="Methyltransf_32"/>
    <property type="match status" value="1"/>
</dbReference>
<dbReference type="InterPro" id="IPR029063">
    <property type="entry name" value="SAM-dependent_MTases_sf"/>
</dbReference>
<dbReference type="InterPro" id="IPR025714">
    <property type="entry name" value="Methyltranfer_dom"/>
</dbReference>
<keyword evidence="3" id="KW-0489">Methyltransferase</keyword>
<dbReference type="PANTHER" id="PTHR13369:SF3">
    <property type="entry name" value="METHYLTRANSFERASE DOMAIN-CONTAINING PROTEIN"/>
    <property type="match status" value="1"/>
</dbReference>
<evidence type="ECO:0000313" key="4">
    <source>
        <dbReference type="Proteomes" id="UP000671995"/>
    </source>
</evidence>
<reference evidence="3" key="1">
    <citation type="submission" date="2020-05" db="EMBL/GenBank/DDBJ databases">
        <authorList>
            <person name="Zeng H."/>
            <person name="Chan Y.K."/>
            <person name="Watt R.M."/>
        </authorList>
    </citation>
    <scope>NUCLEOTIDE SEQUENCE</scope>
    <source>
        <strain evidence="3">ATCC 700773</strain>
    </source>
</reference>
<dbReference type="EMBL" id="CP054257">
    <property type="protein sequence ID" value="QTQ12791.1"/>
    <property type="molecule type" value="Genomic_DNA"/>
</dbReference>
<feature type="region of interest" description="Disordered" evidence="1">
    <location>
        <begin position="1"/>
        <end position="20"/>
    </location>
</feature>
<dbReference type="PANTHER" id="PTHR13369">
    <property type="match status" value="1"/>
</dbReference>
<dbReference type="Gene3D" id="3.40.50.150">
    <property type="entry name" value="Vaccinia Virus protein VP39"/>
    <property type="match status" value="1"/>
</dbReference>
<feature type="domain" description="Methyltransferase" evidence="2">
    <location>
        <begin position="150"/>
        <end position="305"/>
    </location>
</feature>
<dbReference type="SUPFAM" id="SSF53335">
    <property type="entry name" value="S-adenosyl-L-methionine-dependent methyltransferases"/>
    <property type="match status" value="1"/>
</dbReference>